<gene>
    <name evidence="5" type="ORF">EPA93_10765</name>
</gene>
<keyword evidence="2" id="KW-0238">DNA-binding</keyword>
<dbReference type="InterPro" id="IPR046532">
    <property type="entry name" value="DUF6597"/>
</dbReference>
<dbReference type="PROSITE" id="PS01124">
    <property type="entry name" value="HTH_ARAC_FAMILY_2"/>
    <property type="match status" value="1"/>
</dbReference>
<protein>
    <submittedName>
        <fullName evidence="5">AraC family transcriptional regulator</fullName>
    </submittedName>
</protein>
<dbReference type="InterPro" id="IPR018060">
    <property type="entry name" value="HTH_AraC"/>
</dbReference>
<evidence type="ECO:0000259" key="4">
    <source>
        <dbReference type="PROSITE" id="PS01124"/>
    </source>
</evidence>
<evidence type="ECO:0000256" key="1">
    <source>
        <dbReference type="ARBA" id="ARBA00023015"/>
    </source>
</evidence>
<evidence type="ECO:0000313" key="5">
    <source>
        <dbReference type="EMBL" id="QBD76466.1"/>
    </source>
</evidence>
<dbReference type="Proteomes" id="UP000290365">
    <property type="component" value="Chromosome"/>
</dbReference>
<keyword evidence="3" id="KW-0804">Transcription</keyword>
<dbReference type="GO" id="GO:0043565">
    <property type="term" value="F:sequence-specific DNA binding"/>
    <property type="evidence" value="ECO:0007669"/>
    <property type="project" value="InterPro"/>
</dbReference>
<keyword evidence="1" id="KW-0805">Transcription regulation</keyword>
<dbReference type="SUPFAM" id="SSF46689">
    <property type="entry name" value="Homeodomain-like"/>
    <property type="match status" value="1"/>
</dbReference>
<dbReference type="KEGG" id="kbs:EPA93_10765"/>
<proteinExistence type="predicted"/>
<organism evidence="5 6">
    <name type="scientific">Ktedonosporobacter rubrisoli</name>
    <dbReference type="NCBI Taxonomy" id="2509675"/>
    <lineage>
        <taxon>Bacteria</taxon>
        <taxon>Bacillati</taxon>
        <taxon>Chloroflexota</taxon>
        <taxon>Ktedonobacteria</taxon>
        <taxon>Ktedonobacterales</taxon>
        <taxon>Ktedonosporobacteraceae</taxon>
        <taxon>Ktedonosporobacter</taxon>
    </lineage>
</organism>
<dbReference type="AlphaFoldDB" id="A0A4P6JNZ6"/>
<dbReference type="Pfam" id="PF20240">
    <property type="entry name" value="DUF6597"/>
    <property type="match status" value="1"/>
</dbReference>
<name>A0A4P6JNZ6_KTERU</name>
<dbReference type="OrthoDB" id="151060at2"/>
<dbReference type="EMBL" id="CP035758">
    <property type="protein sequence ID" value="QBD76466.1"/>
    <property type="molecule type" value="Genomic_DNA"/>
</dbReference>
<keyword evidence="6" id="KW-1185">Reference proteome</keyword>
<sequence length="277" mass="31290">MSTCIYITAPIVNPLLKPYVECIWMMRAPSTPPDKVEPLPADGRCEITFMLAGKAKRQSRKEQSTQYQTRSFLLGGRSSAYRVAQEGPTHYLSVRLRPGGLAAFLPLSAYELTDCMIDLHQLWGNEISFLEEQLAEARSFGQCVELLNAWLIQRCAVSSSLKRTLAALHLIEESRGQISLPQLAEQMDISIKQVERIFQRTIGFMPKTYLRIVRFQHTLSTMLTTSETLPLVQLAYEAGYSDQAHMSKDFRALAGAPPRAFMKMEHLIVDGYTTDPR</sequence>
<dbReference type="Pfam" id="PF12833">
    <property type="entry name" value="HTH_18"/>
    <property type="match status" value="1"/>
</dbReference>
<dbReference type="PANTHER" id="PTHR46796:SF13">
    <property type="entry name" value="HTH-TYPE TRANSCRIPTIONAL ACTIVATOR RHAS"/>
    <property type="match status" value="1"/>
</dbReference>
<reference evidence="5 6" key="1">
    <citation type="submission" date="2019-01" db="EMBL/GenBank/DDBJ databases">
        <title>Ktedonosporobacter rubrisoli SCAWS-G2.</title>
        <authorList>
            <person name="Huang Y."/>
            <person name="Yan B."/>
        </authorList>
    </citation>
    <scope>NUCLEOTIDE SEQUENCE [LARGE SCALE GENOMIC DNA]</scope>
    <source>
        <strain evidence="5 6">SCAWS-G2</strain>
    </source>
</reference>
<dbReference type="SMART" id="SM00342">
    <property type="entry name" value="HTH_ARAC"/>
    <property type="match status" value="1"/>
</dbReference>
<feature type="domain" description="HTH araC/xylS-type" evidence="4">
    <location>
        <begin position="165"/>
        <end position="264"/>
    </location>
</feature>
<evidence type="ECO:0000256" key="3">
    <source>
        <dbReference type="ARBA" id="ARBA00023163"/>
    </source>
</evidence>
<dbReference type="InterPro" id="IPR050204">
    <property type="entry name" value="AraC_XylS_family_regulators"/>
</dbReference>
<dbReference type="GO" id="GO:0003700">
    <property type="term" value="F:DNA-binding transcription factor activity"/>
    <property type="evidence" value="ECO:0007669"/>
    <property type="project" value="InterPro"/>
</dbReference>
<dbReference type="Gene3D" id="1.10.10.60">
    <property type="entry name" value="Homeodomain-like"/>
    <property type="match status" value="1"/>
</dbReference>
<evidence type="ECO:0000256" key="2">
    <source>
        <dbReference type="ARBA" id="ARBA00023125"/>
    </source>
</evidence>
<accession>A0A4P6JNZ6</accession>
<dbReference type="InterPro" id="IPR009057">
    <property type="entry name" value="Homeodomain-like_sf"/>
</dbReference>
<dbReference type="PANTHER" id="PTHR46796">
    <property type="entry name" value="HTH-TYPE TRANSCRIPTIONAL ACTIVATOR RHAS-RELATED"/>
    <property type="match status" value="1"/>
</dbReference>
<dbReference type="RefSeq" id="WP_129887277.1">
    <property type="nucleotide sequence ID" value="NZ_CP035758.1"/>
</dbReference>
<evidence type="ECO:0000313" key="6">
    <source>
        <dbReference type="Proteomes" id="UP000290365"/>
    </source>
</evidence>